<accession>A0A1H6KI62</accession>
<dbReference type="OrthoDB" id="9776116at2"/>
<proteinExistence type="predicted"/>
<reference evidence="3" key="1">
    <citation type="submission" date="2016-10" db="EMBL/GenBank/DDBJ databases">
        <authorList>
            <person name="Varghese N."/>
            <person name="Submissions S."/>
        </authorList>
    </citation>
    <scope>NUCLEOTIDE SEQUENCE [LARGE SCALE GENOMIC DNA]</scope>
    <source>
        <strain evidence="3">DSM 17616</strain>
    </source>
</reference>
<keyword evidence="3" id="KW-1185">Reference proteome</keyword>
<dbReference type="PANTHER" id="PTHR33608">
    <property type="entry name" value="BLL2464 PROTEIN"/>
    <property type="match status" value="1"/>
</dbReference>
<evidence type="ECO:0000313" key="3">
    <source>
        <dbReference type="Proteomes" id="UP000199371"/>
    </source>
</evidence>
<dbReference type="Pfam" id="PF01882">
    <property type="entry name" value="DUF58"/>
    <property type="match status" value="1"/>
</dbReference>
<protein>
    <recommendedName>
        <fullName evidence="1">DUF58 domain-containing protein</fullName>
    </recommendedName>
</protein>
<dbReference type="InterPro" id="IPR002881">
    <property type="entry name" value="DUF58"/>
</dbReference>
<dbReference type="Proteomes" id="UP000199371">
    <property type="component" value="Unassembled WGS sequence"/>
</dbReference>
<dbReference type="RefSeq" id="WP_092790812.1">
    <property type="nucleotide sequence ID" value="NZ_FNXF01000003.1"/>
</dbReference>
<dbReference type="PANTHER" id="PTHR33608:SF12">
    <property type="entry name" value="DUF58 DOMAIN-CONTAINING PROTEIN"/>
    <property type="match status" value="1"/>
</dbReference>
<dbReference type="STRING" id="173990.SAMN05660691_00963"/>
<dbReference type="AlphaFoldDB" id="A0A1H6KI62"/>
<evidence type="ECO:0000259" key="1">
    <source>
        <dbReference type="Pfam" id="PF01882"/>
    </source>
</evidence>
<dbReference type="SUPFAM" id="SSF53300">
    <property type="entry name" value="vWA-like"/>
    <property type="match status" value="1"/>
</dbReference>
<organism evidence="2 3">
    <name type="scientific">Rheinheimera pacifica</name>
    <dbReference type="NCBI Taxonomy" id="173990"/>
    <lineage>
        <taxon>Bacteria</taxon>
        <taxon>Pseudomonadati</taxon>
        <taxon>Pseudomonadota</taxon>
        <taxon>Gammaproteobacteria</taxon>
        <taxon>Chromatiales</taxon>
        <taxon>Chromatiaceae</taxon>
        <taxon>Rheinheimera</taxon>
    </lineage>
</organism>
<evidence type="ECO:0000313" key="2">
    <source>
        <dbReference type="EMBL" id="SEH71574.1"/>
    </source>
</evidence>
<gene>
    <name evidence="2" type="ORF">SAMN05660691_00963</name>
</gene>
<dbReference type="InterPro" id="IPR036465">
    <property type="entry name" value="vWFA_dom_sf"/>
</dbReference>
<dbReference type="EMBL" id="FNXF01000003">
    <property type="protein sequence ID" value="SEH71574.1"/>
    <property type="molecule type" value="Genomic_DNA"/>
</dbReference>
<name>A0A1H6KI62_9GAMM</name>
<feature type="domain" description="DUF58" evidence="1">
    <location>
        <begin position="65"/>
        <end position="281"/>
    </location>
</feature>
<sequence>MSVQLSAQQWLAQNGTNGTAPGLTELLWYQRYTKVLNLTPGMAIQSKLAGTYLAKSKGRGMEFDEVRHYQSGDDVRTIDWRVTARTGKVHTKLFREEKERPVFILTDLGNSMRFGSSLLFKSVQAAHLAALIAWHVKQRGDKLGGLVFSQQQHFELKPHSRSHGVLRYFHALTEVHQTSSGNRGLSLNEALSQLRRLVRPGSLVYVLSDFNDFNDDGLRHIRAIRQHNEVTCCPISDPLDLMLPVNSHGIAAVSDGTDTGYIELGSSTLKQRYASQQQNARQLLQQHISQLGCKWLPVSAAEPVLSQLERKWYG</sequence>